<dbReference type="EMBL" id="MG593800">
    <property type="protein sequence ID" value="AUG87113.1"/>
    <property type="molecule type" value="Genomic_DNA"/>
</dbReference>
<evidence type="ECO:0008006" key="3">
    <source>
        <dbReference type="Google" id="ProtNLM"/>
    </source>
</evidence>
<name>A0A2H5BLE0_9CAUD</name>
<evidence type="ECO:0000313" key="1">
    <source>
        <dbReference type="EMBL" id="AUG87113.1"/>
    </source>
</evidence>
<reference evidence="1 2" key="1">
    <citation type="submission" date="2017-11" db="EMBL/GenBank/DDBJ databases">
        <authorList>
            <person name="Mikolon A."/>
            <person name="Lin K.X."/>
            <person name="Rigg S.J."/>
            <person name="Wilson J.M."/>
            <person name="Nayek S."/>
            <person name="Hughes L.E."/>
            <person name="Garlena R.A."/>
            <person name="Russell D.A."/>
            <person name="Pope W.H."/>
            <person name="Jacobs-Sera D."/>
            <person name="Hendrix R.W."/>
            <person name="Hatfull G.F."/>
        </authorList>
    </citation>
    <scope>NUCLEOTIDE SEQUENCE [LARGE SCALE GENOMIC DNA]</scope>
</reference>
<accession>A0A2H5BLE0</accession>
<organism evidence="1 2">
    <name type="scientific">Streptomyces phage AbbeyMikolon</name>
    <dbReference type="NCBI Taxonomy" id="2059880"/>
    <lineage>
        <taxon>Viruses</taxon>
        <taxon>Duplodnaviria</taxon>
        <taxon>Heunggongvirae</taxon>
        <taxon>Uroviricota</taxon>
        <taxon>Caudoviricetes</taxon>
        <taxon>Abbeymikolonvirus</taxon>
        <taxon>Abbeymikolonvirus abbeymikolon</taxon>
    </lineage>
</organism>
<gene>
    <name evidence="1" type="ORF">SEA_ABBEYMIKOLON_42</name>
</gene>
<sequence>MDISELIHVLETASEESGDLATVVLQDDYGAVYDVEQVHVSAEHGTVTLIAKDSGHFS</sequence>
<evidence type="ECO:0000313" key="2">
    <source>
        <dbReference type="Proteomes" id="UP000241350"/>
    </source>
</evidence>
<proteinExistence type="predicted"/>
<protein>
    <recommendedName>
        <fullName evidence="3">Halobacterial output domain-containing protein</fullName>
    </recommendedName>
</protein>
<keyword evidence="2" id="KW-1185">Reference proteome</keyword>
<dbReference type="Proteomes" id="UP000241350">
    <property type="component" value="Segment"/>
</dbReference>